<evidence type="ECO:0000259" key="1">
    <source>
        <dbReference type="Pfam" id="PF19971"/>
    </source>
</evidence>
<evidence type="ECO:0000313" key="2">
    <source>
        <dbReference type="EMBL" id="BAL53192.1"/>
    </source>
</evidence>
<proteinExistence type="predicted"/>
<protein>
    <recommendedName>
        <fullName evidence="1">Ternary complex associated domain-containing protein</fullName>
    </recommendedName>
</protein>
<dbReference type="EMBL" id="AP011651">
    <property type="protein sequence ID" value="BAL53192.1"/>
    <property type="molecule type" value="Genomic_DNA"/>
</dbReference>
<gene>
    <name evidence="2" type="ORF">HGMM_F05B10C14</name>
</gene>
<sequence>MSARRKSRASIQAGDRSVVIGGNASNNVIITGDGNMVTPSPFEAVYRQIAAHPRLTPVERDDLRAEVEEIEDEARRSSSDPSFLERRLRNVQRMAPDILDVVLATLANPAAGFGVVARKVAEKMRAEASSAGR</sequence>
<reference evidence="2" key="2">
    <citation type="journal article" date="2012" name="PLoS ONE">
        <title>A Deeply Branching Thermophilic Bacterium with an Ancient Acetyl-CoA Pathway Dominates a Subsurface Ecosystem.</title>
        <authorList>
            <person name="Takami H."/>
            <person name="Noguchi H."/>
            <person name="Takaki Y."/>
            <person name="Uchiyama I."/>
            <person name="Toyoda A."/>
            <person name="Nishi S."/>
            <person name="Chee G.-J."/>
            <person name="Arai W."/>
            <person name="Nunoura T."/>
            <person name="Itoh T."/>
            <person name="Hattori M."/>
            <person name="Takai K."/>
        </authorList>
    </citation>
    <scope>NUCLEOTIDE SEQUENCE</scope>
</reference>
<dbReference type="InterPro" id="IPR045541">
    <property type="entry name" value="TCAD2"/>
</dbReference>
<organism evidence="2">
    <name type="scientific">uncultured Chloroflexota bacterium</name>
    <dbReference type="NCBI Taxonomy" id="166587"/>
    <lineage>
        <taxon>Bacteria</taxon>
        <taxon>Bacillati</taxon>
        <taxon>Chloroflexota</taxon>
        <taxon>environmental samples</taxon>
    </lineage>
</organism>
<name>H5SAK6_9CHLR</name>
<dbReference type="AlphaFoldDB" id="H5SAK6"/>
<accession>H5SAK6</accession>
<dbReference type="Pfam" id="PF19971">
    <property type="entry name" value="TCAD2"/>
    <property type="match status" value="1"/>
</dbReference>
<feature type="domain" description="Ternary complex associated" evidence="1">
    <location>
        <begin position="42"/>
        <end position="127"/>
    </location>
</feature>
<reference evidence="2" key="1">
    <citation type="journal article" date="2005" name="Environ. Microbiol.">
        <title>Genetic and functional properties of uncultivated thermophilic crenarchaeotes from a subsurface gold mine as revealed by analysis of genome fragments.</title>
        <authorList>
            <person name="Nunoura T."/>
            <person name="Hirayama H."/>
            <person name="Takami H."/>
            <person name="Oida H."/>
            <person name="Nishi S."/>
            <person name="Shimamura S."/>
            <person name="Suzuki Y."/>
            <person name="Inagaki F."/>
            <person name="Takai K."/>
            <person name="Nealson K.H."/>
            <person name="Horikoshi K."/>
        </authorList>
    </citation>
    <scope>NUCLEOTIDE SEQUENCE</scope>
</reference>